<dbReference type="EnsemblMetazoa" id="CLYHEMT012128.1">
    <property type="protein sequence ID" value="CLYHEMP012128.1"/>
    <property type="gene ID" value="CLYHEMG012128"/>
</dbReference>
<evidence type="ECO:0000313" key="2">
    <source>
        <dbReference type="Proteomes" id="UP000594262"/>
    </source>
</evidence>
<sequence>KKKLSCSCSFHETWKNFTVENGVMHIIKSKVDVKVVRFLVDHRFLTDRESYLCEACIAKTKCIISSSDKISHHQHLHVAVTSFTDSLKAFSTDVATVDDTVWEECFKTLGKLVLHPRIRKHGTVLCQKYNIKYLQTMKPENDIGSYDSFLLALLVGLSKRDISAERKAQVKYQVIMIMETIFSLCNLKWIFPYHFAANVVQSFISGSKIVTVLNGKLTPGGGYTTYLTWLKGFGKLPITCIIGEIITFIDNIGRYIIKNYRVTKDKVGAADVITTTLHILLNTTQSLQTNASYKPNLWGISLSMQQKQEMMEVFITNTCIIFRRCRYNYLHQMIELFKQDDDKVVSARVSQLMSTHTRVCTNENCKALYGPRKRKCDKCSSEVKRIEETKEKREQQTTSEGGKYLPLGETQNINTCPMKVGEPILFNPNSYENLELILKQLKENLAIGRGREWTFVGCDGPPYCLANRLIDRNPKAYDWLAMQPGLGHLI</sequence>
<reference evidence="1" key="1">
    <citation type="submission" date="2021-01" db="UniProtKB">
        <authorList>
            <consortium name="EnsemblMetazoa"/>
        </authorList>
    </citation>
    <scope>IDENTIFICATION</scope>
</reference>
<organism evidence="1 2">
    <name type="scientific">Clytia hemisphaerica</name>
    <dbReference type="NCBI Taxonomy" id="252671"/>
    <lineage>
        <taxon>Eukaryota</taxon>
        <taxon>Metazoa</taxon>
        <taxon>Cnidaria</taxon>
        <taxon>Hydrozoa</taxon>
        <taxon>Hydroidolina</taxon>
        <taxon>Leptothecata</taxon>
        <taxon>Obeliida</taxon>
        <taxon>Clytiidae</taxon>
        <taxon>Clytia</taxon>
    </lineage>
</organism>
<protein>
    <submittedName>
        <fullName evidence="1">Uncharacterized protein</fullName>
    </submittedName>
</protein>
<name>A0A7M5WMT3_9CNID</name>
<dbReference type="Proteomes" id="UP000594262">
    <property type="component" value="Unplaced"/>
</dbReference>
<dbReference type="OrthoDB" id="6151976at2759"/>
<evidence type="ECO:0000313" key="1">
    <source>
        <dbReference type="EnsemblMetazoa" id="CLYHEMP012128.1"/>
    </source>
</evidence>
<keyword evidence="2" id="KW-1185">Reference proteome</keyword>
<accession>A0A7M5WMT3</accession>
<proteinExistence type="predicted"/>
<dbReference type="AlphaFoldDB" id="A0A7M5WMT3"/>